<sequence length="170" mass="19962">MANTISIKEAIWNQFGASLDMLENAIIMCPDEHWDTEIGFWYASYHCTFWTDYYLTTDPGKFAPPPPFDLSEFDPTGKMPDRTYSKTEVLTYLAHCRQKANLFISELDTDKLNKRWINEYKNYSFLEILIYNIRHIQHHSAQLNLLLKQTTNTAPTWISQAKNLNTKNKE</sequence>
<reference evidence="2 3" key="1">
    <citation type="submission" date="2019-02" db="EMBL/GenBank/DDBJ databases">
        <authorList>
            <person name="Li Y."/>
        </authorList>
    </citation>
    <scope>NUCLEOTIDE SEQUENCE [LARGE SCALE GENOMIC DNA]</scope>
    <source>
        <strain evidence="2 3">30C10-4-7</strain>
    </source>
</reference>
<accession>A0A4Q6XZ36</accession>
<organism evidence="2 3">
    <name type="scientific">Sphingobacterium corticibacterium</name>
    <dbReference type="NCBI Taxonomy" id="2484746"/>
    <lineage>
        <taxon>Bacteria</taxon>
        <taxon>Pseudomonadati</taxon>
        <taxon>Bacteroidota</taxon>
        <taxon>Sphingobacteriia</taxon>
        <taxon>Sphingobacteriales</taxon>
        <taxon>Sphingobacteriaceae</taxon>
        <taxon>Sphingobacterium</taxon>
    </lineage>
</organism>
<dbReference type="SUPFAM" id="SSF109854">
    <property type="entry name" value="DinB/YfiT-like putative metalloenzymes"/>
    <property type="match status" value="1"/>
</dbReference>
<gene>
    <name evidence="2" type="ORF">EWE74_07600</name>
</gene>
<dbReference type="InterPro" id="IPR024775">
    <property type="entry name" value="DinB-like"/>
</dbReference>
<protein>
    <submittedName>
        <fullName evidence="2">DinB family protein</fullName>
    </submittedName>
</protein>
<dbReference type="Proteomes" id="UP000292855">
    <property type="component" value="Unassembled WGS sequence"/>
</dbReference>
<dbReference type="RefSeq" id="WP_130140869.1">
    <property type="nucleotide sequence ID" value="NZ_SGIT01000001.1"/>
</dbReference>
<evidence type="ECO:0000313" key="2">
    <source>
        <dbReference type="EMBL" id="RZF62644.1"/>
    </source>
</evidence>
<dbReference type="InterPro" id="IPR034660">
    <property type="entry name" value="DinB/YfiT-like"/>
</dbReference>
<dbReference type="OrthoDB" id="9799598at2"/>
<comment type="caution">
    <text evidence="2">The sequence shown here is derived from an EMBL/GenBank/DDBJ whole genome shotgun (WGS) entry which is preliminary data.</text>
</comment>
<proteinExistence type="predicted"/>
<dbReference type="Pfam" id="PF12867">
    <property type="entry name" value="DinB_2"/>
    <property type="match status" value="1"/>
</dbReference>
<feature type="domain" description="DinB-like" evidence="1">
    <location>
        <begin position="45"/>
        <end position="143"/>
    </location>
</feature>
<evidence type="ECO:0000259" key="1">
    <source>
        <dbReference type="Pfam" id="PF12867"/>
    </source>
</evidence>
<evidence type="ECO:0000313" key="3">
    <source>
        <dbReference type="Proteomes" id="UP000292855"/>
    </source>
</evidence>
<dbReference type="Gene3D" id="1.20.120.450">
    <property type="entry name" value="dinb family like domain"/>
    <property type="match status" value="1"/>
</dbReference>
<dbReference type="AlphaFoldDB" id="A0A4Q6XZ36"/>
<dbReference type="EMBL" id="SGIT01000001">
    <property type="protein sequence ID" value="RZF62644.1"/>
    <property type="molecule type" value="Genomic_DNA"/>
</dbReference>
<name>A0A4Q6XZ36_9SPHI</name>
<keyword evidence="3" id="KW-1185">Reference proteome</keyword>